<evidence type="ECO:0000256" key="6">
    <source>
        <dbReference type="SAM" id="Coils"/>
    </source>
</evidence>
<dbReference type="AlphaFoldDB" id="A0A2U2JEN4"/>
<dbReference type="SUPFAM" id="SSF55874">
    <property type="entry name" value="ATPase domain of HSP90 chaperone/DNA topoisomerase II/histidine kinase"/>
    <property type="match status" value="1"/>
</dbReference>
<dbReference type="CDD" id="cd00082">
    <property type="entry name" value="HisKA"/>
    <property type="match status" value="1"/>
</dbReference>
<dbReference type="Gene3D" id="1.10.287.130">
    <property type="match status" value="1"/>
</dbReference>
<dbReference type="InterPro" id="IPR036097">
    <property type="entry name" value="HisK_dim/P_sf"/>
</dbReference>
<dbReference type="PANTHER" id="PTHR42878:SF15">
    <property type="entry name" value="BACTERIOPHYTOCHROME"/>
    <property type="match status" value="1"/>
</dbReference>
<comment type="caution">
    <text evidence="8">The sequence shown here is derived from an EMBL/GenBank/DDBJ whole genome shotgun (WGS) entry which is preliminary data.</text>
</comment>
<dbReference type="PROSITE" id="PS50109">
    <property type="entry name" value="HIS_KIN"/>
    <property type="match status" value="1"/>
</dbReference>
<dbReference type="Pfam" id="PF02518">
    <property type="entry name" value="HATPase_c"/>
    <property type="match status" value="1"/>
</dbReference>
<proteinExistence type="predicted"/>
<evidence type="ECO:0000256" key="3">
    <source>
        <dbReference type="ARBA" id="ARBA00022553"/>
    </source>
</evidence>
<evidence type="ECO:0000256" key="4">
    <source>
        <dbReference type="ARBA" id="ARBA00022679"/>
    </source>
</evidence>
<dbReference type="PANTHER" id="PTHR42878">
    <property type="entry name" value="TWO-COMPONENT HISTIDINE KINASE"/>
    <property type="match status" value="1"/>
</dbReference>
<dbReference type="GO" id="GO:0000156">
    <property type="term" value="F:phosphorelay response regulator activity"/>
    <property type="evidence" value="ECO:0007669"/>
    <property type="project" value="TreeGrafter"/>
</dbReference>
<keyword evidence="6" id="KW-0175">Coiled coil</keyword>
<dbReference type="InterPro" id="IPR036890">
    <property type="entry name" value="HATPase_C_sf"/>
</dbReference>
<dbReference type="OrthoDB" id="9781208at2"/>
<evidence type="ECO:0000256" key="2">
    <source>
        <dbReference type="ARBA" id="ARBA00012438"/>
    </source>
</evidence>
<dbReference type="InterPro" id="IPR003594">
    <property type="entry name" value="HATPase_dom"/>
</dbReference>
<evidence type="ECO:0000256" key="5">
    <source>
        <dbReference type="ARBA" id="ARBA00022777"/>
    </source>
</evidence>
<dbReference type="InterPro" id="IPR004358">
    <property type="entry name" value="Sig_transdc_His_kin-like_C"/>
</dbReference>
<dbReference type="GO" id="GO:0030295">
    <property type="term" value="F:protein kinase activator activity"/>
    <property type="evidence" value="ECO:0007669"/>
    <property type="project" value="TreeGrafter"/>
</dbReference>
<accession>A0A2U2JEN4</accession>
<dbReference type="InterPro" id="IPR050351">
    <property type="entry name" value="BphY/WalK/GraS-like"/>
</dbReference>
<keyword evidence="3" id="KW-0597">Phosphoprotein</keyword>
<feature type="domain" description="Histidine kinase" evidence="7">
    <location>
        <begin position="140"/>
        <end position="347"/>
    </location>
</feature>
<dbReference type="GO" id="GO:0007234">
    <property type="term" value="P:osmosensory signaling via phosphorelay pathway"/>
    <property type="evidence" value="ECO:0007669"/>
    <property type="project" value="TreeGrafter"/>
</dbReference>
<dbReference type="Pfam" id="PF00512">
    <property type="entry name" value="HisKA"/>
    <property type="match status" value="1"/>
</dbReference>
<dbReference type="GO" id="GO:0000155">
    <property type="term" value="F:phosphorelay sensor kinase activity"/>
    <property type="evidence" value="ECO:0007669"/>
    <property type="project" value="InterPro"/>
</dbReference>
<reference evidence="8 9" key="1">
    <citation type="submission" date="2018-05" db="EMBL/GenBank/DDBJ databases">
        <title>Polaribacter aquimarinus sp. nov., isolated from sediment in a sediment of sea.</title>
        <authorList>
            <person name="Lu D."/>
        </authorList>
    </citation>
    <scope>NUCLEOTIDE SEQUENCE [LARGE SCALE GENOMIC DNA]</scope>
    <source>
        <strain evidence="8 9">ZY113</strain>
    </source>
</reference>
<dbReference type="EMBL" id="QFFG01000001">
    <property type="protein sequence ID" value="PWG06784.1"/>
    <property type="molecule type" value="Genomic_DNA"/>
</dbReference>
<dbReference type="SUPFAM" id="SSF47384">
    <property type="entry name" value="Homodimeric domain of signal transducing histidine kinase"/>
    <property type="match status" value="1"/>
</dbReference>
<dbReference type="RefSeq" id="WP_109403692.1">
    <property type="nucleotide sequence ID" value="NZ_QFFG01000001.1"/>
</dbReference>
<evidence type="ECO:0000313" key="9">
    <source>
        <dbReference type="Proteomes" id="UP000245670"/>
    </source>
</evidence>
<dbReference type="PRINTS" id="PR00344">
    <property type="entry name" value="BCTRLSENSOR"/>
</dbReference>
<feature type="coiled-coil region" evidence="6">
    <location>
        <begin position="106"/>
        <end position="140"/>
    </location>
</feature>
<sequence length="347" mass="40654">MNSLLKRQIRKFLPEEFRSEKKLDKFFDAIDRSYTTSDEQFAMLQRATKISSDELFNVNQQLTKETESQKQVITKLEGVIDKLKFYDLDNDRPLESSDSLKLADFIDNQTKEIIKINQQKDKLVQSLERQNRELNDYAQLVSHDLKSPLQSIEALTTWVIEDYSEVLGEIGKENLELIKENIEKMDTLVKGILEYSTIGKIEKENYDVDMNILVKEVIENLDPTEKVNFKISDLLPVVKGNRSRFQLLFSHLIQNAIQFNNKKDINIEIGCKENTHFWQFHIKDNGKGVERKYFDKIFIAFQKLEDNFKSTGIGLSIVKKIIEIYNGEIWLESKVNKGTIFYFKLEK</sequence>
<evidence type="ECO:0000259" key="7">
    <source>
        <dbReference type="PROSITE" id="PS50109"/>
    </source>
</evidence>
<dbReference type="SMART" id="SM00387">
    <property type="entry name" value="HATPase_c"/>
    <property type="match status" value="1"/>
</dbReference>
<protein>
    <recommendedName>
        <fullName evidence="2">histidine kinase</fullName>
        <ecNumber evidence="2">2.7.13.3</ecNumber>
    </recommendedName>
</protein>
<gene>
    <name evidence="8" type="ORF">DIS07_02805</name>
</gene>
<dbReference type="Proteomes" id="UP000245670">
    <property type="component" value="Unassembled WGS sequence"/>
</dbReference>
<dbReference type="InterPro" id="IPR003661">
    <property type="entry name" value="HisK_dim/P_dom"/>
</dbReference>
<dbReference type="Gene3D" id="3.30.565.10">
    <property type="entry name" value="Histidine kinase-like ATPase, C-terminal domain"/>
    <property type="match status" value="1"/>
</dbReference>
<evidence type="ECO:0000256" key="1">
    <source>
        <dbReference type="ARBA" id="ARBA00000085"/>
    </source>
</evidence>
<dbReference type="EC" id="2.7.13.3" evidence="2"/>
<comment type="catalytic activity">
    <reaction evidence="1">
        <text>ATP + protein L-histidine = ADP + protein N-phospho-L-histidine.</text>
        <dbReference type="EC" id="2.7.13.3"/>
    </reaction>
</comment>
<name>A0A2U2JEN4_9FLAO</name>
<keyword evidence="9" id="KW-1185">Reference proteome</keyword>
<evidence type="ECO:0000313" key="8">
    <source>
        <dbReference type="EMBL" id="PWG06784.1"/>
    </source>
</evidence>
<organism evidence="8 9">
    <name type="scientific">Polaribacter aquimarinus</name>
    <dbReference type="NCBI Taxonomy" id="2100726"/>
    <lineage>
        <taxon>Bacteria</taxon>
        <taxon>Pseudomonadati</taxon>
        <taxon>Bacteroidota</taxon>
        <taxon>Flavobacteriia</taxon>
        <taxon>Flavobacteriales</taxon>
        <taxon>Flavobacteriaceae</taxon>
    </lineage>
</organism>
<keyword evidence="4" id="KW-0808">Transferase</keyword>
<dbReference type="SMART" id="SM00388">
    <property type="entry name" value="HisKA"/>
    <property type="match status" value="1"/>
</dbReference>
<dbReference type="InterPro" id="IPR005467">
    <property type="entry name" value="His_kinase_dom"/>
</dbReference>
<keyword evidence="5 8" id="KW-0418">Kinase</keyword>